<protein>
    <submittedName>
        <fullName evidence="1">Uncharacterized protein</fullName>
    </submittedName>
</protein>
<dbReference type="OrthoDB" id="192748at2759"/>
<dbReference type="EMBL" id="QKWP01000441">
    <property type="protein sequence ID" value="RIB20000.1"/>
    <property type="molecule type" value="Genomic_DNA"/>
</dbReference>
<comment type="caution">
    <text evidence="1">The sequence shown here is derived from an EMBL/GenBank/DDBJ whole genome shotgun (WGS) entry which is preliminary data.</text>
</comment>
<evidence type="ECO:0000313" key="1">
    <source>
        <dbReference type="EMBL" id="RIB20000.1"/>
    </source>
</evidence>
<accession>A0A397VC03</accession>
<gene>
    <name evidence="1" type="ORF">C2G38_2180396</name>
</gene>
<sequence>MFEPSPRSSQPVDPRLYEKYHRRVTKKFAQIEHERTHSPRAKLFKILRLFSYGAVATYAVLYADFGEKEHCFTPIRTWYAQKKNDFWTLSEKEVQDLKEQGKM</sequence>
<proteinExistence type="predicted"/>
<name>A0A397VC03_9GLOM</name>
<reference evidence="1 2" key="1">
    <citation type="submission" date="2018-06" db="EMBL/GenBank/DDBJ databases">
        <title>Comparative genomics reveals the genomic features of Rhizophagus irregularis, R. cerebriforme, R. diaphanum and Gigaspora rosea, and their symbiotic lifestyle signature.</title>
        <authorList>
            <person name="Morin E."/>
            <person name="San Clemente H."/>
            <person name="Chen E.C.H."/>
            <person name="De La Providencia I."/>
            <person name="Hainaut M."/>
            <person name="Kuo A."/>
            <person name="Kohler A."/>
            <person name="Murat C."/>
            <person name="Tang N."/>
            <person name="Roy S."/>
            <person name="Loubradou J."/>
            <person name="Henrissat B."/>
            <person name="Grigoriev I.V."/>
            <person name="Corradi N."/>
            <person name="Roux C."/>
            <person name="Martin F.M."/>
        </authorList>
    </citation>
    <scope>NUCLEOTIDE SEQUENCE [LARGE SCALE GENOMIC DNA]</scope>
    <source>
        <strain evidence="1 2">DAOM 194757</strain>
    </source>
</reference>
<keyword evidence="2" id="KW-1185">Reference proteome</keyword>
<dbReference type="Proteomes" id="UP000266673">
    <property type="component" value="Unassembled WGS sequence"/>
</dbReference>
<dbReference type="AlphaFoldDB" id="A0A397VC03"/>
<organism evidence="1 2">
    <name type="scientific">Gigaspora rosea</name>
    <dbReference type="NCBI Taxonomy" id="44941"/>
    <lineage>
        <taxon>Eukaryota</taxon>
        <taxon>Fungi</taxon>
        <taxon>Fungi incertae sedis</taxon>
        <taxon>Mucoromycota</taxon>
        <taxon>Glomeromycotina</taxon>
        <taxon>Glomeromycetes</taxon>
        <taxon>Diversisporales</taxon>
        <taxon>Gigasporaceae</taxon>
        <taxon>Gigaspora</taxon>
    </lineage>
</organism>
<evidence type="ECO:0000313" key="2">
    <source>
        <dbReference type="Proteomes" id="UP000266673"/>
    </source>
</evidence>